<feature type="active site" description="Proton acceptor" evidence="7">
    <location>
        <position position="210"/>
    </location>
</feature>
<name>A0A1M4V5Z5_9BACL</name>
<dbReference type="CDD" id="cd05656">
    <property type="entry name" value="M42_Frv"/>
    <property type="match status" value="1"/>
</dbReference>
<evidence type="ECO:0000256" key="2">
    <source>
        <dbReference type="ARBA" id="ARBA00022438"/>
    </source>
</evidence>
<sequence length="365" mass="40491">MKKLIEDLTTLVGVSSREDQVIQYMLQAFQKVSSNIQIDKLGNLICHFPSGKKNAKKAMIFGHMDEIGFVIRQIEKDGFLRVDRVGGVHVQILPGTRVNILGSKGNVPGIIGIKSHHFMKPIEKNNLPTIESLYVDIGASSAQHARQLGVEIGQFICFQSNFVELADGLISNKSMDNRVACAILIELANRLGQTKEKLNWDVYLVACVQEEVNIRGILPAVRRIQPDISIGIDVTPACDTPELKGFTPVELGKGPAFTFYNFHGRGTLAGVMPDERLLQTLIKTAKENQISYQREVAIGVITENAYILFEEHGIPVASLSVPTRYTHTPVETVSVQDVEQVVKVLYPFLTQLDEDSSFGKDHLLR</sequence>
<organism evidence="9 10">
    <name type="scientific">Seinonella peptonophila</name>
    <dbReference type="NCBI Taxonomy" id="112248"/>
    <lineage>
        <taxon>Bacteria</taxon>
        <taxon>Bacillati</taxon>
        <taxon>Bacillota</taxon>
        <taxon>Bacilli</taxon>
        <taxon>Bacillales</taxon>
        <taxon>Thermoactinomycetaceae</taxon>
        <taxon>Seinonella</taxon>
    </lineage>
</organism>
<evidence type="ECO:0000256" key="1">
    <source>
        <dbReference type="ARBA" id="ARBA00006272"/>
    </source>
</evidence>
<keyword evidence="2 9" id="KW-0031">Aminopeptidase</keyword>
<dbReference type="Pfam" id="PF05343">
    <property type="entry name" value="Peptidase_M42"/>
    <property type="match status" value="1"/>
</dbReference>
<dbReference type="STRING" id="112248.SAMN05444392_102190"/>
<evidence type="ECO:0000256" key="4">
    <source>
        <dbReference type="ARBA" id="ARBA00022723"/>
    </source>
</evidence>
<evidence type="ECO:0000256" key="3">
    <source>
        <dbReference type="ARBA" id="ARBA00022670"/>
    </source>
</evidence>
<comment type="similarity">
    <text evidence="1 6">Belongs to the peptidase M42 family.</text>
</comment>
<keyword evidence="4 8" id="KW-0479">Metal-binding</keyword>
<dbReference type="Proteomes" id="UP000184476">
    <property type="component" value="Unassembled WGS sequence"/>
</dbReference>
<gene>
    <name evidence="9" type="ORF">SAMN05444392_102190</name>
</gene>
<feature type="binding site" evidence="8">
    <location>
        <position position="233"/>
    </location>
    <ligand>
        <name>Zn(2+)</name>
        <dbReference type="ChEBI" id="CHEBI:29105"/>
        <label>1</label>
    </ligand>
</feature>
<proteinExistence type="inferred from homology"/>
<feature type="binding site" evidence="8">
    <location>
        <position position="176"/>
    </location>
    <ligand>
        <name>Zn(2+)</name>
        <dbReference type="ChEBI" id="CHEBI:29105"/>
        <label>2</label>
    </ligand>
</feature>
<keyword evidence="3" id="KW-0645">Protease</keyword>
<dbReference type="GO" id="GO:0006508">
    <property type="term" value="P:proteolysis"/>
    <property type="evidence" value="ECO:0007669"/>
    <property type="project" value="UniProtKB-KW"/>
</dbReference>
<feature type="binding site" evidence="8">
    <location>
        <position position="176"/>
    </location>
    <ligand>
        <name>Zn(2+)</name>
        <dbReference type="ChEBI" id="CHEBI:29105"/>
        <label>1</label>
    </ligand>
</feature>
<dbReference type="PIRSF" id="PIRSF001123">
    <property type="entry name" value="PepA_GA"/>
    <property type="match status" value="1"/>
</dbReference>
<dbReference type="PANTHER" id="PTHR32481:SF12">
    <property type="entry name" value="AMINOPEPTIDASE SGCX-RELATED"/>
    <property type="match status" value="1"/>
</dbReference>
<feature type="binding site" evidence="8">
    <location>
        <position position="63"/>
    </location>
    <ligand>
        <name>Zn(2+)</name>
        <dbReference type="ChEBI" id="CHEBI:29105"/>
        <label>1</label>
    </ligand>
</feature>
<keyword evidence="5" id="KW-0378">Hydrolase</keyword>
<dbReference type="SUPFAM" id="SSF101821">
    <property type="entry name" value="Aminopeptidase/glucanase lid domain"/>
    <property type="match status" value="1"/>
</dbReference>
<feature type="binding site" evidence="8">
    <location>
        <position position="211"/>
    </location>
    <ligand>
        <name>Zn(2+)</name>
        <dbReference type="ChEBI" id="CHEBI:29105"/>
        <label>2</label>
    </ligand>
</feature>
<accession>A0A1M4V5Z5</accession>
<evidence type="ECO:0000256" key="6">
    <source>
        <dbReference type="PIRNR" id="PIRNR001123"/>
    </source>
</evidence>
<protein>
    <submittedName>
        <fullName evidence="9">Putative aminopeptidase FrvX</fullName>
    </submittedName>
</protein>
<reference evidence="9 10" key="1">
    <citation type="submission" date="2016-11" db="EMBL/GenBank/DDBJ databases">
        <authorList>
            <person name="Jaros S."/>
            <person name="Januszkiewicz K."/>
            <person name="Wedrychowicz H."/>
        </authorList>
    </citation>
    <scope>NUCLEOTIDE SEQUENCE [LARGE SCALE GENOMIC DNA]</scope>
    <source>
        <strain evidence="9 10">DSM 44666</strain>
    </source>
</reference>
<dbReference type="SUPFAM" id="SSF53187">
    <property type="entry name" value="Zn-dependent exopeptidases"/>
    <property type="match status" value="1"/>
</dbReference>
<keyword evidence="10" id="KW-1185">Reference proteome</keyword>
<dbReference type="InterPro" id="IPR023367">
    <property type="entry name" value="Peptidase_M42_dom2"/>
</dbReference>
<evidence type="ECO:0000313" key="9">
    <source>
        <dbReference type="EMBL" id="SHE64411.1"/>
    </source>
</evidence>
<dbReference type="GO" id="GO:0046872">
    <property type="term" value="F:metal ion binding"/>
    <property type="evidence" value="ECO:0007669"/>
    <property type="project" value="UniProtKB-UniRule"/>
</dbReference>
<dbReference type="GO" id="GO:0004177">
    <property type="term" value="F:aminopeptidase activity"/>
    <property type="evidence" value="ECO:0007669"/>
    <property type="project" value="UniProtKB-UniRule"/>
</dbReference>
<feature type="binding site" evidence="8">
    <location>
        <position position="327"/>
    </location>
    <ligand>
        <name>Zn(2+)</name>
        <dbReference type="ChEBI" id="CHEBI:29105"/>
        <label>2</label>
    </ligand>
</feature>
<dbReference type="Gene3D" id="3.40.630.10">
    <property type="entry name" value="Zn peptidases"/>
    <property type="match status" value="1"/>
</dbReference>
<dbReference type="InterPro" id="IPR051464">
    <property type="entry name" value="Peptidase_M42_aminopept"/>
</dbReference>
<dbReference type="InterPro" id="IPR008007">
    <property type="entry name" value="Peptidase_M42"/>
</dbReference>
<evidence type="ECO:0000256" key="7">
    <source>
        <dbReference type="PIRSR" id="PIRSR001123-1"/>
    </source>
</evidence>
<dbReference type="PANTHER" id="PTHR32481">
    <property type="entry name" value="AMINOPEPTIDASE"/>
    <property type="match status" value="1"/>
</dbReference>
<dbReference type="RefSeq" id="WP_073153433.1">
    <property type="nucleotide sequence ID" value="NZ_FQVL01000002.1"/>
</dbReference>
<dbReference type="Gene3D" id="2.40.30.40">
    <property type="entry name" value="Peptidase M42, domain 2"/>
    <property type="match status" value="1"/>
</dbReference>
<dbReference type="EMBL" id="FQVL01000002">
    <property type="protein sequence ID" value="SHE64411.1"/>
    <property type="molecule type" value="Genomic_DNA"/>
</dbReference>
<evidence type="ECO:0000256" key="5">
    <source>
        <dbReference type="ARBA" id="ARBA00022801"/>
    </source>
</evidence>
<evidence type="ECO:0000313" key="10">
    <source>
        <dbReference type="Proteomes" id="UP000184476"/>
    </source>
</evidence>
<evidence type="ECO:0000256" key="8">
    <source>
        <dbReference type="PIRSR" id="PIRSR001123-2"/>
    </source>
</evidence>
<dbReference type="AlphaFoldDB" id="A0A1M4V5Z5"/>
<comment type="cofactor">
    <cofactor evidence="8">
        <name>a divalent metal cation</name>
        <dbReference type="ChEBI" id="CHEBI:60240"/>
    </cofactor>
    <text evidence="8">Binds 2 divalent metal cations per subunit.</text>
</comment>